<accession>A0ABS8DMR0</accession>
<dbReference type="Gene3D" id="1.10.10.10">
    <property type="entry name" value="Winged helix-like DNA-binding domain superfamily/Winged helix DNA-binding domain"/>
    <property type="match status" value="1"/>
</dbReference>
<keyword evidence="2" id="KW-0648">Protein biosynthesis</keyword>
<dbReference type="InterPro" id="IPR014879">
    <property type="entry name" value="Spo0A_C"/>
</dbReference>
<name>A0ABS8DMR0_9FIRM</name>
<dbReference type="Proteomes" id="UP001299546">
    <property type="component" value="Unassembled WGS sequence"/>
</dbReference>
<dbReference type="InterPro" id="IPR016032">
    <property type="entry name" value="Sig_transdc_resp-reg_C-effctor"/>
</dbReference>
<evidence type="ECO:0000313" key="3">
    <source>
        <dbReference type="Proteomes" id="UP001299546"/>
    </source>
</evidence>
<sequence>MNAVSDLLLKLGIHKTCKGFRYLVFILQLCLEDEDYLLHITSLYEATGEKFNTAADNIESCIRTAIANCWKRGNRRYLIQITRYNLERQPSAGEFLDILYCHLKSQEN</sequence>
<comment type="caution">
    <text evidence="2">The sequence shown here is derived from an EMBL/GenBank/DDBJ whole genome shotgun (WGS) entry which is preliminary data.</text>
</comment>
<evidence type="ECO:0000313" key="2">
    <source>
        <dbReference type="EMBL" id="MCB7389357.1"/>
    </source>
</evidence>
<keyword evidence="2" id="KW-0396">Initiation factor</keyword>
<evidence type="ECO:0000259" key="1">
    <source>
        <dbReference type="Pfam" id="PF08769"/>
    </source>
</evidence>
<dbReference type="EMBL" id="JAJCIS010000023">
    <property type="protein sequence ID" value="MCB7389357.1"/>
    <property type="molecule type" value="Genomic_DNA"/>
</dbReference>
<protein>
    <submittedName>
        <fullName evidence="2">Sporulation initiation factor Spo0A C-terminal domain-containing protein</fullName>
    </submittedName>
</protein>
<gene>
    <name evidence="2" type="ORF">LIZ65_18910</name>
</gene>
<organism evidence="2 3">
    <name type="scientific">Bariatricus massiliensis</name>
    <dbReference type="NCBI Taxonomy" id="1745713"/>
    <lineage>
        <taxon>Bacteria</taxon>
        <taxon>Bacillati</taxon>
        <taxon>Bacillota</taxon>
        <taxon>Clostridia</taxon>
        <taxon>Lachnospirales</taxon>
        <taxon>Lachnospiraceae</taxon>
        <taxon>Bariatricus</taxon>
    </lineage>
</organism>
<dbReference type="InterPro" id="IPR036388">
    <property type="entry name" value="WH-like_DNA-bd_sf"/>
</dbReference>
<dbReference type="RefSeq" id="WP_066734562.1">
    <property type="nucleotide sequence ID" value="NZ_JAJCIQ010000022.1"/>
</dbReference>
<keyword evidence="3" id="KW-1185">Reference proteome</keyword>
<proteinExistence type="predicted"/>
<dbReference type="Pfam" id="PF08769">
    <property type="entry name" value="Spo0A_C"/>
    <property type="match status" value="1"/>
</dbReference>
<dbReference type="GO" id="GO:0003743">
    <property type="term" value="F:translation initiation factor activity"/>
    <property type="evidence" value="ECO:0007669"/>
    <property type="project" value="UniProtKB-KW"/>
</dbReference>
<feature type="domain" description="Sporulation initiation factor Spo0A C-terminal" evidence="1">
    <location>
        <begin position="4"/>
        <end position="101"/>
    </location>
</feature>
<reference evidence="2 3" key="1">
    <citation type="submission" date="2021-10" db="EMBL/GenBank/DDBJ databases">
        <title>Collection of gut derived symbiotic bacterial strains cultured from healthy donors.</title>
        <authorList>
            <person name="Lin H."/>
            <person name="Littmann E."/>
            <person name="Kohout C."/>
            <person name="Pamer E.G."/>
        </authorList>
    </citation>
    <scope>NUCLEOTIDE SEQUENCE [LARGE SCALE GENOMIC DNA]</scope>
    <source>
        <strain evidence="2 3">DFI.1.165</strain>
    </source>
</reference>
<dbReference type="SUPFAM" id="SSF46894">
    <property type="entry name" value="C-terminal effector domain of the bipartite response regulators"/>
    <property type="match status" value="1"/>
</dbReference>